<organism evidence="1 2">
    <name type="scientific">Anncaliia algerae PRA339</name>
    <dbReference type="NCBI Taxonomy" id="1288291"/>
    <lineage>
        <taxon>Eukaryota</taxon>
        <taxon>Fungi</taxon>
        <taxon>Fungi incertae sedis</taxon>
        <taxon>Microsporidia</taxon>
        <taxon>Tubulinosematoidea</taxon>
        <taxon>Tubulinosematidae</taxon>
        <taxon>Anncaliia</taxon>
    </lineage>
</organism>
<dbReference type="HOGENOM" id="CLU_1234723_0_0_1"/>
<dbReference type="OrthoDB" id="10292795at2759"/>
<reference evidence="1 2" key="2">
    <citation type="submission" date="2014-03" db="EMBL/GenBank/DDBJ databases">
        <title>The Genome Sequence of Anncaliia algerae insect isolate PRA339.</title>
        <authorList>
            <consortium name="The Broad Institute Genome Sequencing Platform"/>
            <consortium name="The Broad Institute Genome Sequencing Center for Infectious Disease"/>
            <person name="Cuomo C."/>
            <person name="Becnel J."/>
            <person name="Sanscrainte N."/>
            <person name="Walker B."/>
            <person name="Young S.K."/>
            <person name="Zeng Q."/>
            <person name="Gargeya S."/>
            <person name="Fitzgerald M."/>
            <person name="Haas B."/>
            <person name="Abouelleil A."/>
            <person name="Alvarado L."/>
            <person name="Arachchi H.M."/>
            <person name="Berlin A.M."/>
            <person name="Chapman S.B."/>
            <person name="Dewar J."/>
            <person name="Goldberg J."/>
            <person name="Griggs A."/>
            <person name="Gujja S."/>
            <person name="Hansen M."/>
            <person name="Howarth C."/>
            <person name="Imamovic A."/>
            <person name="Larimer J."/>
            <person name="McCowan C."/>
            <person name="Murphy C."/>
            <person name="Neiman D."/>
            <person name="Pearson M."/>
            <person name="Priest M."/>
            <person name="Roberts A."/>
            <person name="Saif S."/>
            <person name="Shea T."/>
            <person name="Sisk P."/>
            <person name="Sykes S."/>
            <person name="Wortman J."/>
            <person name="Nusbaum C."/>
            <person name="Birren B."/>
        </authorList>
    </citation>
    <scope>NUCLEOTIDE SEQUENCE [LARGE SCALE GENOMIC DNA]</scope>
    <source>
        <strain evidence="1 2">PRA339</strain>
    </source>
</reference>
<evidence type="ECO:0000313" key="1">
    <source>
        <dbReference type="EMBL" id="KCZ81229.1"/>
    </source>
</evidence>
<sequence>MLIYLILSLCAYKKFEEEKDIIERKYLSDETNYNDNFKTQPNEIKIIRSEDDHKTKFPKRDCVEELMLAGGSYSNDVNFRCKTSNEMSDIPAISPTKPKIVGVQFKEKQSFELKTLQELIKEHPDMNFYSFRDMYGNIDFRAICDKIKENYFIYVSKIYQSFGNINLLNELKDKVDLHISYLSSELHEIGVYIETNQWDENLVKEFLEMGEKFKKLYDSLALIG</sequence>
<name>A0A059F2K7_9MICR</name>
<accession>A0A059F2K7</accession>
<keyword evidence="2" id="KW-1185">Reference proteome</keyword>
<evidence type="ECO:0000313" key="2">
    <source>
        <dbReference type="Proteomes" id="UP000030655"/>
    </source>
</evidence>
<gene>
    <name evidence="1" type="ORF">H312_01376</name>
</gene>
<dbReference type="STRING" id="1288291.A0A059F2K7"/>
<protein>
    <submittedName>
        <fullName evidence="1">Uncharacterized protein</fullName>
    </submittedName>
</protein>
<reference evidence="2" key="1">
    <citation type="submission" date="2013-02" db="EMBL/GenBank/DDBJ databases">
        <authorList>
            <consortium name="The Broad Institute Genome Sequencing Platform"/>
            <person name="Cuomo C."/>
            <person name="Becnel J."/>
            <person name="Sanscrainte N."/>
            <person name="Walker B."/>
            <person name="Young S.K."/>
            <person name="Zeng Q."/>
            <person name="Gargeya S."/>
            <person name="Fitzgerald M."/>
            <person name="Haas B."/>
            <person name="Abouelleil A."/>
            <person name="Alvarado L."/>
            <person name="Arachchi H.M."/>
            <person name="Berlin A.M."/>
            <person name="Chapman S.B."/>
            <person name="Dewar J."/>
            <person name="Goldberg J."/>
            <person name="Griggs A."/>
            <person name="Gujja S."/>
            <person name="Hansen M."/>
            <person name="Howarth C."/>
            <person name="Imamovic A."/>
            <person name="Larimer J."/>
            <person name="McCowan C."/>
            <person name="Murphy C."/>
            <person name="Neiman D."/>
            <person name="Pearson M."/>
            <person name="Priest M."/>
            <person name="Roberts A."/>
            <person name="Saif S."/>
            <person name="Shea T."/>
            <person name="Sisk P."/>
            <person name="Sykes S."/>
            <person name="Wortman J."/>
            <person name="Nusbaum C."/>
            <person name="Birren B."/>
        </authorList>
    </citation>
    <scope>NUCLEOTIDE SEQUENCE [LARGE SCALE GENOMIC DNA]</scope>
    <source>
        <strain evidence="2">PRA339</strain>
    </source>
</reference>
<dbReference type="AlphaFoldDB" id="A0A059F2K7"/>
<proteinExistence type="predicted"/>
<dbReference type="VEuPathDB" id="MicrosporidiaDB:H312_01376"/>
<dbReference type="EMBL" id="KK365147">
    <property type="protein sequence ID" value="KCZ81229.1"/>
    <property type="molecule type" value="Genomic_DNA"/>
</dbReference>
<dbReference type="Proteomes" id="UP000030655">
    <property type="component" value="Unassembled WGS sequence"/>
</dbReference>